<feature type="compositionally biased region" description="Basic and acidic residues" evidence="1">
    <location>
        <begin position="27"/>
        <end position="40"/>
    </location>
</feature>
<feature type="region of interest" description="Disordered" evidence="1">
    <location>
        <begin position="27"/>
        <end position="50"/>
    </location>
</feature>
<dbReference type="Proteomes" id="UP000003861">
    <property type="component" value="Unassembled WGS sequence"/>
</dbReference>
<proteinExistence type="predicted"/>
<dbReference type="EMBL" id="AFNT02000003">
    <property type="protein sequence ID" value="ERJ07438.1"/>
    <property type="molecule type" value="Genomic_DNA"/>
</dbReference>
<organism evidence="2 3">
    <name type="scientific">Halorhabdus tiamatea SARL4B</name>
    <dbReference type="NCBI Taxonomy" id="1033806"/>
    <lineage>
        <taxon>Archaea</taxon>
        <taxon>Methanobacteriati</taxon>
        <taxon>Methanobacteriota</taxon>
        <taxon>Stenosarchaea group</taxon>
        <taxon>Halobacteria</taxon>
        <taxon>Halobacteriales</taxon>
        <taxon>Haloarculaceae</taxon>
        <taxon>Halorhabdus</taxon>
    </lineage>
</organism>
<comment type="caution">
    <text evidence="2">The sequence shown here is derived from an EMBL/GenBank/DDBJ whole genome shotgun (WGS) entry which is preliminary data.</text>
</comment>
<evidence type="ECO:0000313" key="2">
    <source>
        <dbReference type="EMBL" id="ERJ07438.1"/>
    </source>
</evidence>
<dbReference type="AlphaFoldDB" id="F7PLP3"/>
<reference evidence="2 3" key="2">
    <citation type="journal article" date="2013" name="PLoS ONE">
        <title>INDIGO - INtegrated Data Warehouse of MIcrobial GenOmes with Examples from the Red Sea Extremophiles.</title>
        <authorList>
            <person name="Alam I."/>
            <person name="Antunes A."/>
            <person name="Kamau A.A."/>
            <person name="Ba Alawi W."/>
            <person name="Kalkatawi M."/>
            <person name="Stingl U."/>
            <person name="Bajic V.B."/>
        </authorList>
    </citation>
    <scope>NUCLEOTIDE SEQUENCE [LARGE SCALE GENOMIC DNA]</scope>
    <source>
        <strain evidence="2 3">SARL4B</strain>
    </source>
</reference>
<name>F7PLP3_9EURY</name>
<dbReference type="RefSeq" id="WP_008527005.1">
    <property type="nucleotide sequence ID" value="NZ_AFNT02000003.1"/>
</dbReference>
<evidence type="ECO:0000313" key="3">
    <source>
        <dbReference type="Proteomes" id="UP000003861"/>
    </source>
</evidence>
<accession>F7PLP3</accession>
<sequence length="104" mass="11260">MAGAGSAFDRNDHRLIERLTRQVGKLADEVERQNDAREATNTEGADPLEQRSLTDLDVIAEISNHALAELSAGDLDALEGSLQAINDRATAWNDPDATTEEGEE</sequence>
<protein>
    <submittedName>
        <fullName evidence="2">Uncharacterized protein</fullName>
    </submittedName>
</protein>
<evidence type="ECO:0000256" key="1">
    <source>
        <dbReference type="SAM" id="MobiDB-lite"/>
    </source>
</evidence>
<reference evidence="2 3" key="1">
    <citation type="journal article" date="2011" name="J. Bacteriol.">
        <title>Genome sequence of Halorhabdus tiamatea, the first archaeon isolated from a deep-sea anoxic brine lake.</title>
        <authorList>
            <person name="Antunes A."/>
            <person name="Alam I."/>
            <person name="Bajic V.B."/>
            <person name="Stingl U."/>
        </authorList>
    </citation>
    <scope>NUCLEOTIDE SEQUENCE [LARGE SCALE GENOMIC DNA]</scope>
    <source>
        <strain evidence="2 3">SARL4B</strain>
    </source>
</reference>
<gene>
    <name evidence="2" type="ORF">HLRTI_000480</name>
</gene>